<evidence type="ECO:0000256" key="1">
    <source>
        <dbReference type="SAM" id="MobiDB-lite"/>
    </source>
</evidence>
<dbReference type="Proteomes" id="UP000290131">
    <property type="component" value="Segment"/>
</dbReference>
<evidence type="ECO:0000313" key="3">
    <source>
        <dbReference type="Proteomes" id="UP000290131"/>
    </source>
</evidence>
<protein>
    <submittedName>
        <fullName evidence="2">Portal protein</fullName>
    </submittedName>
</protein>
<gene>
    <name evidence="2" type="ORF">SBP1_gp058</name>
</gene>
<evidence type="ECO:0000313" key="2">
    <source>
        <dbReference type="EMBL" id="AZU99650.1"/>
    </source>
</evidence>
<organism evidence="2">
    <name type="scientific">Vibrio virus vB_VspP_SBP1</name>
    <dbReference type="NCBI Taxonomy" id="2500581"/>
    <lineage>
        <taxon>Viruses</taxon>
        <taxon>Duplodnaviria</taxon>
        <taxon>Heunggongvirae</taxon>
        <taxon>Uroviricota</taxon>
        <taxon>Caudoviricetes</taxon>
        <taxon>Schitoviridae</taxon>
        <taxon>Electravirus</taxon>
        <taxon>Electravirus Sbp1</taxon>
    </lineage>
</organism>
<feature type="compositionally biased region" description="Polar residues" evidence="1">
    <location>
        <begin position="706"/>
        <end position="716"/>
    </location>
</feature>
<sequence>MEDENMNDVTESKHDFENAPSLQELKNDYLLAKPDRDDAISKIDGYLDNMNITGSAKKKFIRGRSQVQPKLIRKQAEWRYGSLSEPLLSTYDLYNVEPVTAEDKDAAYQNQLVLNYQFSTKINKQKFIDDYVRTAVDEGTVIVRTGWEYKEQMVTHMVDTYEYVQATDPAAVAMITQGMALKNSAPAEFMALPEDLKRSVEYTLDNGGIIAYIAKRVGKKEVTEERVTANHPTVEVVDYHNFMLDPTCDGDVDKAQFAIYSFETSLSELEQYPDRYFNLDKLDVQDGTNDPISAPDHHVDGDTAFNFSDKPRKKFVAYEYWGFWDLDGDGTVEPFVATWVGDTIIRMERSPYPDGKLPFTVVQYLPVRKSTYGESDGALLKENQDIIGAVTRGMIDMMGRSAAGQKGMRQDALDPVNRRKYKNGEDYEFNPTIDPRIAVIDHTYPEIPGSAQYMLDMQNQDAESLTGVKAFSSGISGAALGDTATAVRGALDAASKRELGILRRLATGLVQVGRKIIAMNSMFLDEEEVIRVTAEEFVPIRRDDLAGNFDLRLTVSTAEADNQKASELAFMLQTMGNSLPLPMSQVILADIARLRQMPALAKRIEEFQPEPDPSVQLEMQKTQMEIMKLQAEIARLGGQTQLDGAKAVESQAKAANLNADTDNKHLEFVEEERGVNHERKMAEIQAQAQANTQMKVVEAALAPQKPESNTNKSSGE</sequence>
<feature type="region of interest" description="Disordered" evidence="1">
    <location>
        <begin position="686"/>
        <end position="716"/>
    </location>
</feature>
<proteinExistence type="predicted"/>
<dbReference type="EMBL" id="MK301608">
    <property type="protein sequence ID" value="AZU99650.1"/>
    <property type="molecule type" value="Genomic_DNA"/>
</dbReference>
<keyword evidence="3" id="KW-1185">Reference proteome</keyword>
<feature type="region of interest" description="Disordered" evidence="1">
    <location>
        <begin position="1"/>
        <end position="20"/>
    </location>
</feature>
<reference evidence="2" key="1">
    <citation type="submission" date="2018-12" db="EMBL/GenBank/DDBJ databases">
        <title>Characterization of a N4-like bacteriophage infecting a coral-derived Vibrio strain.</title>
        <authorList>
            <person name="Huang S."/>
        </authorList>
    </citation>
    <scope>NUCLEOTIDE SEQUENCE [LARGE SCALE GENOMIC DNA]</scope>
</reference>
<name>A0A3T0IIN3_9CAUD</name>
<dbReference type="Pfam" id="PF23899">
    <property type="entry name" value="SU10_portal"/>
    <property type="match status" value="1"/>
</dbReference>
<accession>A0A3T0IIN3</accession>
<dbReference type="InterPro" id="IPR056909">
    <property type="entry name" value="SU10_portal"/>
</dbReference>